<dbReference type="PANTHER" id="PTHR35336">
    <property type="entry name" value="ADENOSYLCOBINAMIDE AMIDOHYDROLASE"/>
    <property type="match status" value="1"/>
</dbReference>
<dbReference type="InterPro" id="IPR002808">
    <property type="entry name" value="AdoCbi_amidolase"/>
</dbReference>
<organism evidence="1 2">
    <name type="scientific">Haladaptatus pallidirubidus</name>
    <dbReference type="NCBI Taxonomy" id="1008152"/>
    <lineage>
        <taxon>Archaea</taxon>
        <taxon>Methanobacteriati</taxon>
        <taxon>Methanobacteriota</taxon>
        <taxon>Stenosarchaea group</taxon>
        <taxon>Halobacteria</taxon>
        <taxon>Halobacteriales</taxon>
        <taxon>Haladaptataceae</taxon>
        <taxon>Haladaptatus</taxon>
    </lineage>
</organism>
<sequence>MFDSAVREGVLQLARPDTKWLSSGWNGGFSDANAAYNISVPKGFQRTDLDAYIDERRTSARFDRPGPALLTGVDLRHARGARRGSVEAIVTAGVSNPAALPIDPSNETESIADASDEGPAYGTVNVIVGTTHALDDGSLATLLSVAVEAKTATLLAETGFPGTTTDATIAACDPNGNEATFAGSGTPIGAAARACVRDAVQASLRSRYATRPVPSSVEDAKYGVTTEVRTETFHP</sequence>
<name>A0AAV3UJM4_9EURY</name>
<dbReference type="Pfam" id="PF01955">
    <property type="entry name" value="CbiZ"/>
    <property type="match status" value="1"/>
</dbReference>
<protein>
    <submittedName>
        <fullName evidence="1">Adenosylcobinamide amidohydrolase CbiZ</fullName>
    </submittedName>
</protein>
<comment type="caution">
    <text evidence="1">The sequence shown here is derived from an EMBL/GenBank/DDBJ whole genome shotgun (WGS) entry which is preliminary data.</text>
</comment>
<gene>
    <name evidence="1" type="primary">cbiZ</name>
    <name evidence="1" type="ORF">GCM10025751_31210</name>
</gene>
<reference evidence="1 2" key="1">
    <citation type="journal article" date="2019" name="Int. J. Syst. Evol. Microbiol.">
        <title>The Global Catalogue of Microorganisms (GCM) 10K type strain sequencing project: providing services to taxonomists for standard genome sequencing and annotation.</title>
        <authorList>
            <consortium name="The Broad Institute Genomics Platform"/>
            <consortium name="The Broad Institute Genome Sequencing Center for Infectious Disease"/>
            <person name="Wu L."/>
            <person name="Ma J."/>
        </authorList>
    </citation>
    <scope>NUCLEOTIDE SEQUENCE [LARGE SCALE GENOMIC DNA]</scope>
    <source>
        <strain evidence="1 2">JCM 17504</strain>
    </source>
</reference>
<dbReference type="RefSeq" id="WP_227778511.1">
    <property type="nucleotide sequence ID" value="NZ_BAABKX010000013.1"/>
</dbReference>
<dbReference type="EMBL" id="BAABKX010000013">
    <property type="protein sequence ID" value="GAA5053662.1"/>
    <property type="molecule type" value="Genomic_DNA"/>
</dbReference>
<dbReference type="Proteomes" id="UP001501729">
    <property type="component" value="Unassembled WGS sequence"/>
</dbReference>
<evidence type="ECO:0000313" key="1">
    <source>
        <dbReference type="EMBL" id="GAA5053662.1"/>
    </source>
</evidence>
<dbReference type="AlphaFoldDB" id="A0AAV3UJM4"/>
<proteinExistence type="predicted"/>
<dbReference type="PANTHER" id="PTHR35336:SF5">
    <property type="entry name" value="ADENOSYLCOBINAMIDE AMIDOHYDROLASE"/>
    <property type="match status" value="1"/>
</dbReference>
<keyword evidence="2" id="KW-1185">Reference proteome</keyword>
<dbReference type="InterPro" id="IPR052209">
    <property type="entry name" value="CbiZ"/>
</dbReference>
<dbReference type="GeneID" id="68616826"/>
<accession>A0AAV3UJM4</accession>
<evidence type="ECO:0000313" key="2">
    <source>
        <dbReference type="Proteomes" id="UP001501729"/>
    </source>
</evidence>